<evidence type="ECO:0000313" key="5">
    <source>
        <dbReference type="Proteomes" id="UP000255024"/>
    </source>
</evidence>
<dbReference type="Proteomes" id="UP000255024">
    <property type="component" value="Unassembled WGS sequence"/>
</dbReference>
<organism evidence="4 5">
    <name type="scientific">Myroides odoratus</name>
    <name type="common">Flavobacterium odoratum</name>
    <dbReference type="NCBI Taxonomy" id="256"/>
    <lineage>
        <taxon>Bacteria</taxon>
        <taxon>Pseudomonadati</taxon>
        <taxon>Bacteroidota</taxon>
        <taxon>Flavobacteriia</taxon>
        <taxon>Flavobacteriales</taxon>
        <taxon>Flavobacteriaceae</taxon>
        <taxon>Myroides</taxon>
    </lineage>
</organism>
<protein>
    <submittedName>
        <fullName evidence="4">Por secretion system C-terminal sorting domain</fullName>
    </submittedName>
</protein>
<sequence length="563" mass="62485">MKKNLLLLFLLLCSGGIYAQMINDFEQGPASIPLNAAVYRNQNSSVFNVVQCNIGVTFGSIFTPPSLLNNTAAKASIMTAINEPILNNYGVAYPCVGPNGGKFSLRLNNQGGGQDITSYTQTFRPTSKYLSFDYLAVLNSPHITQDDVQPFFTVRLLDVNNNIISSVPFCAKASLNDLILTKVSNQLFYTEDFYCQTIVIPEEYVNREDIKVQFVIADCGLGGDVGVVYLDNIRMGDPCKESQFGFIDLNPNDNICNPEKVTITGTYNAPRGTTYTSSNIKILDNNGNPVFINPSNIGLNHFSGGTFSYSIAFPTPLPIGGYEIKVEATFTNTIGYTYLLEAESTNAGVDISFTDPGPLNVTIVHDQNRGILPPGYAQWQDVGGPYSLEFVFDGDCHPSYPYPGSEPQQQQIHRVETNEPFLSGRIFTNMADVITRKGMRFRVKSPCTEWSTWCCITSYSWDEGRYKPYDPNDPFNQCVDEIDLNSLHSTQNLTVYPNPVSGTISIRNTTATQFTVYDLGQRVVKQVDVKVKQDEIKIDLSDLKKGMYILKTNHGEEVKVVKD</sequence>
<reference evidence="4 5" key="1">
    <citation type="submission" date="2018-06" db="EMBL/GenBank/DDBJ databases">
        <authorList>
            <consortium name="Pathogen Informatics"/>
            <person name="Doyle S."/>
        </authorList>
    </citation>
    <scope>NUCLEOTIDE SEQUENCE [LARGE SCALE GENOMIC DNA]</scope>
    <source>
        <strain evidence="4 5">NCTC11179</strain>
    </source>
</reference>
<evidence type="ECO:0000313" key="4">
    <source>
        <dbReference type="EMBL" id="STZ69356.1"/>
    </source>
</evidence>
<feature type="domain" description="Secretion system C-terminal sorting" evidence="3">
    <location>
        <begin position="495"/>
        <end position="560"/>
    </location>
</feature>
<evidence type="ECO:0000256" key="1">
    <source>
        <dbReference type="ARBA" id="ARBA00022729"/>
    </source>
</evidence>
<dbReference type="RefSeq" id="WP_115092118.1">
    <property type="nucleotide sequence ID" value="NZ_CP068107.1"/>
</dbReference>
<name>A0A378U2J8_MYROD</name>
<dbReference type="Pfam" id="PF18962">
    <property type="entry name" value="Por_Secre_tail"/>
    <property type="match status" value="1"/>
</dbReference>
<keyword evidence="5" id="KW-1185">Reference proteome</keyword>
<accession>A0A378U2J8</accession>
<dbReference type="EMBL" id="UGQL01000002">
    <property type="protein sequence ID" value="STZ69356.1"/>
    <property type="molecule type" value="Genomic_DNA"/>
</dbReference>
<gene>
    <name evidence="4" type="ORF">NCTC11179_02862</name>
</gene>
<dbReference type="InterPro" id="IPR026444">
    <property type="entry name" value="Secre_tail"/>
</dbReference>
<evidence type="ECO:0000256" key="2">
    <source>
        <dbReference type="SAM" id="SignalP"/>
    </source>
</evidence>
<keyword evidence="1 2" id="KW-0732">Signal</keyword>
<proteinExistence type="predicted"/>
<dbReference type="AlphaFoldDB" id="A0A378U2J8"/>
<feature type="signal peptide" evidence="2">
    <location>
        <begin position="1"/>
        <end position="19"/>
    </location>
</feature>
<dbReference type="NCBIfam" id="TIGR04183">
    <property type="entry name" value="Por_Secre_tail"/>
    <property type="match status" value="1"/>
</dbReference>
<feature type="chain" id="PRO_5016581874" evidence="2">
    <location>
        <begin position="20"/>
        <end position="563"/>
    </location>
</feature>
<evidence type="ECO:0000259" key="3">
    <source>
        <dbReference type="Pfam" id="PF18962"/>
    </source>
</evidence>